<keyword evidence="7 8" id="KW-0067">ATP-binding</keyword>
<dbReference type="GO" id="GO:0005524">
    <property type="term" value="F:ATP binding"/>
    <property type="evidence" value="ECO:0007669"/>
    <property type="project" value="UniProtKB-KW"/>
</dbReference>
<dbReference type="GO" id="GO:0035299">
    <property type="term" value="F:inositol-1,3,4,5,6-pentakisphosphate 2-kinase activity"/>
    <property type="evidence" value="ECO:0007669"/>
    <property type="project" value="UniProtKB-EC"/>
</dbReference>
<keyword evidence="10" id="KW-1185">Reference proteome</keyword>
<evidence type="ECO:0000313" key="10">
    <source>
        <dbReference type="Proteomes" id="UP000298030"/>
    </source>
</evidence>
<dbReference type="EMBL" id="QPFP01000006">
    <property type="protein sequence ID" value="TEB36429.1"/>
    <property type="molecule type" value="Genomic_DNA"/>
</dbReference>
<dbReference type="Proteomes" id="UP000298030">
    <property type="component" value="Unassembled WGS sequence"/>
</dbReference>
<gene>
    <name evidence="9" type="ORF">FA13DRAFT_1623569</name>
</gene>
<dbReference type="GO" id="GO:0032958">
    <property type="term" value="P:inositol phosphate biosynthetic process"/>
    <property type="evidence" value="ECO:0007669"/>
    <property type="project" value="TreeGrafter"/>
</dbReference>
<dbReference type="STRING" id="71717.A0A4Y7TSA8"/>
<reference evidence="9 10" key="1">
    <citation type="journal article" date="2019" name="Nat. Ecol. Evol.">
        <title>Megaphylogeny resolves global patterns of mushroom evolution.</title>
        <authorList>
            <person name="Varga T."/>
            <person name="Krizsan K."/>
            <person name="Foldi C."/>
            <person name="Dima B."/>
            <person name="Sanchez-Garcia M."/>
            <person name="Sanchez-Ramirez S."/>
            <person name="Szollosi G.J."/>
            <person name="Szarkandi J.G."/>
            <person name="Papp V."/>
            <person name="Albert L."/>
            <person name="Andreopoulos W."/>
            <person name="Angelini C."/>
            <person name="Antonin V."/>
            <person name="Barry K.W."/>
            <person name="Bougher N.L."/>
            <person name="Buchanan P."/>
            <person name="Buyck B."/>
            <person name="Bense V."/>
            <person name="Catcheside P."/>
            <person name="Chovatia M."/>
            <person name="Cooper J."/>
            <person name="Damon W."/>
            <person name="Desjardin D."/>
            <person name="Finy P."/>
            <person name="Geml J."/>
            <person name="Haridas S."/>
            <person name="Hughes K."/>
            <person name="Justo A."/>
            <person name="Karasinski D."/>
            <person name="Kautmanova I."/>
            <person name="Kiss B."/>
            <person name="Kocsube S."/>
            <person name="Kotiranta H."/>
            <person name="LaButti K.M."/>
            <person name="Lechner B.E."/>
            <person name="Liimatainen K."/>
            <person name="Lipzen A."/>
            <person name="Lukacs Z."/>
            <person name="Mihaltcheva S."/>
            <person name="Morgado L.N."/>
            <person name="Niskanen T."/>
            <person name="Noordeloos M.E."/>
            <person name="Ohm R.A."/>
            <person name="Ortiz-Santana B."/>
            <person name="Ovrebo C."/>
            <person name="Racz N."/>
            <person name="Riley R."/>
            <person name="Savchenko A."/>
            <person name="Shiryaev A."/>
            <person name="Soop K."/>
            <person name="Spirin V."/>
            <person name="Szebenyi C."/>
            <person name="Tomsovsky M."/>
            <person name="Tulloss R.E."/>
            <person name="Uehling J."/>
            <person name="Grigoriev I.V."/>
            <person name="Vagvolgyi C."/>
            <person name="Papp T."/>
            <person name="Martin F.M."/>
            <person name="Miettinen O."/>
            <person name="Hibbett D.S."/>
            <person name="Nagy L.G."/>
        </authorList>
    </citation>
    <scope>NUCLEOTIDE SEQUENCE [LARGE SCALE GENOMIC DNA]</scope>
    <source>
        <strain evidence="9 10">FP101781</strain>
    </source>
</reference>
<comment type="caution">
    <text evidence="9">The sequence shown here is derived from an EMBL/GenBank/DDBJ whole genome shotgun (WGS) entry which is preliminary data.</text>
</comment>
<keyword evidence="5 8" id="KW-0547">Nucleotide-binding</keyword>
<comment type="domain">
    <text evidence="8">The EXKPK motif is conserved in inositol-pentakisphosphate 2-kinases of both family 1 and 2.</text>
</comment>
<dbReference type="Pfam" id="PF06090">
    <property type="entry name" value="Ins_P5_2-kin"/>
    <property type="match status" value="1"/>
</dbReference>
<keyword evidence="6 8" id="KW-0418">Kinase</keyword>
<dbReference type="AlphaFoldDB" id="A0A4Y7TSA8"/>
<evidence type="ECO:0000256" key="6">
    <source>
        <dbReference type="ARBA" id="ARBA00022777"/>
    </source>
</evidence>
<evidence type="ECO:0000256" key="8">
    <source>
        <dbReference type="RuleBase" id="RU364126"/>
    </source>
</evidence>
<evidence type="ECO:0000256" key="7">
    <source>
        <dbReference type="ARBA" id="ARBA00022840"/>
    </source>
</evidence>
<evidence type="ECO:0000256" key="2">
    <source>
        <dbReference type="ARBA" id="ARBA00012023"/>
    </source>
</evidence>
<dbReference type="EC" id="2.7.1.158" evidence="2 8"/>
<evidence type="ECO:0000256" key="5">
    <source>
        <dbReference type="ARBA" id="ARBA00022741"/>
    </source>
</evidence>
<evidence type="ECO:0000256" key="3">
    <source>
        <dbReference type="ARBA" id="ARBA00014846"/>
    </source>
</evidence>
<dbReference type="GO" id="GO:0005634">
    <property type="term" value="C:nucleus"/>
    <property type="evidence" value="ECO:0007669"/>
    <property type="project" value="TreeGrafter"/>
</dbReference>
<proteinExistence type="predicted"/>
<accession>A0A4Y7TSA8</accession>
<dbReference type="OrthoDB" id="272370at2759"/>
<protein>
    <recommendedName>
        <fullName evidence="3 8">Inositol-pentakisphosphate 2-kinase</fullName>
        <ecNumber evidence="2 8">2.7.1.158</ecNumber>
    </recommendedName>
</protein>
<evidence type="ECO:0000313" key="9">
    <source>
        <dbReference type="EMBL" id="TEB36429.1"/>
    </source>
</evidence>
<dbReference type="PANTHER" id="PTHR14456:SF2">
    <property type="entry name" value="INOSITOL-PENTAKISPHOSPHATE 2-KINASE"/>
    <property type="match status" value="1"/>
</dbReference>
<keyword evidence="4 8" id="KW-0808">Transferase</keyword>
<dbReference type="Gene3D" id="3.30.200.110">
    <property type="entry name" value="Inositol-pentakisphosphate 2-kinase, N-lobe"/>
    <property type="match status" value="1"/>
</dbReference>
<sequence length="454" mass="51396">MPPSVVDTSPSDWRYVSEGGATIVFSYNGPPNPNFNGTVLRLRKALVPALRTVTREGTVQTRANNEEPDDPTIEYQTKCMSRLIPPEHLPRLETVHLDEPWLERLVAQQNLRRPETRRETDGIDVDRQKGVLATDLVGGDWLAVEIKPKWGFVPSPKHLSAATKDAKTQTCRFCMHNHLRKSKGHIIEMSYCPLDLFSGDEARITKAIHGLWDAWTESGGSVNNLKIFANGKIVHPTEPHRMLARDAKPDTPIREIRDLFTSALLRILTATPVLRILSELQRSLDVLDIEGLSRLWRRTERTAPSYRTTFASFFEHTKGDGVEKPPSTPLGVSSLFLSEPQPDIEDWEEFLDTYLSPFRDGLDNSKPAPENLRYYLLAYLLSATFKDCSLIARLDFLKPGVEQEVKVGPQTVTVIDLDPKSMEKLREWEKLDKEIATFYSTNTEKKTCVDAFAS</sequence>
<comment type="catalytic activity">
    <reaction evidence="1 8">
        <text>1D-myo-inositol 1,3,4,5,6-pentakisphosphate + ATP = 1D-myo-inositol hexakisphosphate + ADP + H(+)</text>
        <dbReference type="Rhea" id="RHEA:20313"/>
        <dbReference type="ChEBI" id="CHEBI:15378"/>
        <dbReference type="ChEBI" id="CHEBI:30616"/>
        <dbReference type="ChEBI" id="CHEBI:57733"/>
        <dbReference type="ChEBI" id="CHEBI:58130"/>
        <dbReference type="ChEBI" id="CHEBI:456216"/>
        <dbReference type="EC" id="2.7.1.158"/>
    </reaction>
</comment>
<dbReference type="InterPro" id="IPR043001">
    <property type="entry name" value="IP5_2-K_N_lobe"/>
</dbReference>
<name>A0A4Y7TSA8_COPMI</name>
<dbReference type="InterPro" id="IPR009286">
    <property type="entry name" value="Ins_P5_2-kin"/>
</dbReference>
<dbReference type="PANTHER" id="PTHR14456">
    <property type="entry name" value="INOSITOL POLYPHOSPHATE KINASE 1"/>
    <property type="match status" value="1"/>
</dbReference>
<comment type="function">
    <text evidence="8">Phosphorylates Ins(1,3,4,5,6)P5 at position 2 to form Ins(1,2,3,4,5,6)P6 (InsP6 or phytate).</text>
</comment>
<evidence type="ECO:0000256" key="1">
    <source>
        <dbReference type="ARBA" id="ARBA00001774"/>
    </source>
</evidence>
<evidence type="ECO:0000256" key="4">
    <source>
        <dbReference type="ARBA" id="ARBA00022679"/>
    </source>
</evidence>
<organism evidence="9 10">
    <name type="scientific">Coprinellus micaceus</name>
    <name type="common">Glistening ink-cap mushroom</name>
    <name type="synonym">Coprinus micaceus</name>
    <dbReference type="NCBI Taxonomy" id="71717"/>
    <lineage>
        <taxon>Eukaryota</taxon>
        <taxon>Fungi</taxon>
        <taxon>Dikarya</taxon>
        <taxon>Basidiomycota</taxon>
        <taxon>Agaricomycotina</taxon>
        <taxon>Agaricomycetes</taxon>
        <taxon>Agaricomycetidae</taxon>
        <taxon>Agaricales</taxon>
        <taxon>Agaricineae</taxon>
        <taxon>Psathyrellaceae</taxon>
        <taxon>Coprinellus</taxon>
    </lineage>
</organism>